<dbReference type="Proteomes" id="UP000281741">
    <property type="component" value="Chromosome"/>
</dbReference>
<dbReference type="EMBL" id="CP033915">
    <property type="protein sequence ID" value="AZA88739.1"/>
    <property type="molecule type" value="Genomic_DNA"/>
</dbReference>
<gene>
    <name evidence="1" type="ORF">EG349_19155</name>
    <name evidence="2" type="ORF">EG353_17870</name>
</gene>
<dbReference type="EMBL" id="CP033912">
    <property type="protein sequence ID" value="AZA97281.1"/>
    <property type="molecule type" value="Genomic_DNA"/>
</dbReference>
<protein>
    <submittedName>
        <fullName evidence="1">Uncharacterized protein</fullName>
    </submittedName>
</protein>
<evidence type="ECO:0000313" key="2">
    <source>
        <dbReference type="EMBL" id="AZA97281.1"/>
    </source>
</evidence>
<accession>A0AAD0YGU8</accession>
<organism evidence="1 3">
    <name type="scientific">Chryseobacterium shandongense</name>
    <dbReference type="NCBI Taxonomy" id="1493872"/>
    <lineage>
        <taxon>Bacteria</taxon>
        <taxon>Pseudomonadati</taxon>
        <taxon>Bacteroidota</taxon>
        <taxon>Flavobacteriia</taxon>
        <taxon>Flavobacteriales</taxon>
        <taxon>Weeksellaceae</taxon>
        <taxon>Chryseobacterium group</taxon>
        <taxon>Chryseobacterium</taxon>
    </lineage>
</organism>
<evidence type="ECO:0000313" key="1">
    <source>
        <dbReference type="EMBL" id="AZA88739.1"/>
    </source>
</evidence>
<proteinExistence type="predicted"/>
<evidence type="ECO:0000313" key="4">
    <source>
        <dbReference type="Proteomes" id="UP000281741"/>
    </source>
</evidence>
<reference evidence="3 4" key="1">
    <citation type="submission" date="2018-11" db="EMBL/GenBank/DDBJ databases">
        <title>Proposal to divide the Flavobacteriaceae and reorganize its genera based on Amino Acid Identity values calculated from whole genome sequences.</title>
        <authorList>
            <person name="Nicholson A.C."/>
            <person name="Gulvik C.A."/>
            <person name="Whitney A.M."/>
            <person name="Humrighouse B.W."/>
            <person name="Bell M."/>
            <person name="Holmes B."/>
            <person name="Steigerwalt A.G."/>
            <person name="Villarma A."/>
            <person name="Sheth M."/>
            <person name="Batra D."/>
            <person name="Pryor J."/>
            <person name="Bernardet J.-F."/>
            <person name="Hugo C."/>
            <person name="Kampfer P."/>
            <person name="Newman J."/>
            <person name="McQuiston J.R."/>
        </authorList>
    </citation>
    <scope>NUCLEOTIDE SEQUENCE [LARGE SCALE GENOMIC DNA]</scope>
    <source>
        <strain evidence="1 3">G0207</strain>
        <strain evidence="2 4">H5143</strain>
    </source>
</reference>
<dbReference type="Proteomes" id="UP000274073">
    <property type="component" value="Chromosome"/>
</dbReference>
<keyword evidence="4" id="KW-1185">Reference proteome</keyword>
<name>A0AAD0YGU8_9FLAO</name>
<evidence type="ECO:0000313" key="3">
    <source>
        <dbReference type="Proteomes" id="UP000274073"/>
    </source>
</evidence>
<dbReference type="AlphaFoldDB" id="A0AAD0YGU8"/>
<dbReference type="RefSeq" id="WP_123855395.1">
    <property type="nucleotide sequence ID" value="NZ_CP033912.1"/>
</dbReference>
<sequence length="65" mass="7386">MNLQFSDEKVFYQELFRAFATRFLLVSAAAKAAAETSKKLKHAAQSRLGQSSFIIAFRQYSKHLS</sequence>